<accession>A0A1E8PKK7</accession>
<organism evidence="1 2">
    <name type="scientific">Janthinobacterium lividum</name>
    <dbReference type="NCBI Taxonomy" id="29581"/>
    <lineage>
        <taxon>Bacteria</taxon>
        <taxon>Pseudomonadati</taxon>
        <taxon>Pseudomonadota</taxon>
        <taxon>Betaproteobacteria</taxon>
        <taxon>Burkholderiales</taxon>
        <taxon>Oxalobacteraceae</taxon>
        <taxon>Janthinobacterium</taxon>
    </lineage>
</organism>
<proteinExistence type="predicted"/>
<comment type="caution">
    <text evidence="1">The sequence shown here is derived from an EMBL/GenBank/DDBJ whole genome shotgun (WGS) entry which is preliminary data.</text>
</comment>
<dbReference type="AlphaFoldDB" id="A0A1E8PKK7"/>
<dbReference type="Proteomes" id="UP000092634">
    <property type="component" value="Unassembled WGS sequence"/>
</dbReference>
<dbReference type="Gene3D" id="3.55.50.30">
    <property type="match status" value="1"/>
</dbReference>
<gene>
    <name evidence="1" type="ORF">BA896_019930</name>
</gene>
<evidence type="ECO:0000313" key="1">
    <source>
        <dbReference type="EMBL" id="OFJ46868.1"/>
    </source>
</evidence>
<protein>
    <submittedName>
        <fullName evidence="1">Uncharacterized protein</fullName>
    </submittedName>
</protein>
<evidence type="ECO:0000313" key="2">
    <source>
        <dbReference type="Proteomes" id="UP000092634"/>
    </source>
</evidence>
<name>A0A1E8PKK7_9BURK</name>
<reference evidence="1 2" key="1">
    <citation type="submission" date="2016-10" db="EMBL/GenBank/DDBJ databases">
        <title>Updated version of Genome Assembly of Janthinobacterium lividum ERGS5:01.</title>
        <authorList>
            <person name="Kumar R."/>
            <person name="Acharya V."/>
            <person name="Singh D."/>
        </authorList>
    </citation>
    <scope>NUCLEOTIDE SEQUENCE [LARGE SCALE GENOMIC DNA]</scope>
    <source>
        <strain evidence="1 2">ERGS5:01</strain>
    </source>
</reference>
<dbReference type="EMBL" id="MAQB02000010">
    <property type="protein sequence ID" value="OFJ46868.1"/>
    <property type="molecule type" value="Genomic_DNA"/>
</dbReference>
<sequence>MQQSSALAAPVPAPKVETYSVTVHKVPVQSLLFALARDAGMNIDIHPQIEGSVTLNALNQTLPQLLSRIGKQVDMRYESMARI</sequence>